<evidence type="ECO:0000313" key="1">
    <source>
        <dbReference type="EMBL" id="KRG57128.1"/>
    </source>
</evidence>
<name>A0A0R0BVX5_9GAMM</name>
<protein>
    <submittedName>
        <fullName evidence="1">Uncharacterized protein</fullName>
    </submittedName>
</protein>
<organism evidence="1 2">
    <name type="scientific">Stenotrophomonas koreensis</name>
    <dbReference type="NCBI Taxonomy" id="266128"/>
    <lineage>
        <taxon>Bacteria</taxon>
        <taxon>Pseudomonadati</taxon>
        <taxon>Pseudomonadota</taxon>
        <taxon>Gammaproteobacteria</taxon>
        <taxon>Lysobacterales</taxon>
        <taxon>Lysobacteraceae</taxon>
        <taxon>Stenotrophomonas</taxon>
    </lineage>
</organism>
<dbReference type="EMBL" id="LDJH01000017">
    <property type="protein sequence ID" value="KRG57128.1"/>
    <property type="molecule type" value="Genomic_DNA"/>
</dbReference>
<proteinExistence type="predicted"/>
<reference evidence="1 2" key="1">
    <citation type="submission" date="2015-05" db="EMBL/GenBank/DDBJ databases">
        <title>Genome sequencing and analysis of members of genus Stenotrophomonas.</title>
        <authorList>
            <person name="Patil P.P."/>
            <person name="Midha S."/>
            <person name="Patil P.B."/>
        </authorList>
    </citation>
    <scope>NUCLEOTIDE SEQUENCE [LARGE SCALE GENOMIC DNA]</scope>
    <source>
        <strain evidence="1 2">DSM 17805</strain>
    </source>
</reference>
<dbReference type="RefSeq" id="WP_057666668.1">
    <property type="nucleotide sequence ID" value="NZ_LDJH01000017.1"/>
</dbReference>
<evidence type="ECO:0000313" key="2">
    <source>
        <dbReference type="Proteomes" id="UP000051254"/>
    </source>
</evidence>
<dbReference type="AlphaFoldDB" id="A0A0R0BVX5"/>
<accession>A0A0R0BVX5</accession>
<comment type="caution">
    <text evidence="1">The sequence shown here is derived from an EMBL/GenBank/DDBJ whole genome shotgun (WGS) entry which is preliminary data.</text>
</comment>
<keyword evidence="2" id="KW-1185">Reference proteome</keyword>
<gene>
    <name evidence="1" type="ORF">ABB25_10135</name>
</gene>
<dbReference type="OrthoDB" id="5998057at2"/>
<sequence>MKTPLLTEESLSQRINDLLSEQDSVTVQAGRLTDFSWQKLCFRRDDVLSLEFQIDGTFHRVPLPYEAFFVDEGHVANSLEDACVTPSDLIVVRRKYPGYAGPVEFQSVPAGNED</sequence>
<dbReference type="PATRIC" id="fig|266128.3.peg.899"/>
<dbReference type="Proteomes" id="UP000051254">
    <property type="component" value="Unassembled WGS sequence"/>
</dbReference>